<dbReference type="Proteomes" id="UP000184184">
    <property type="component" value="Unassembled WGS sequence"/>
</dbReference>
<evidence type="ECO:0000313" key="2">
    <source>
        <dbReference type="EMBL" id="SHM47520.1"/>
    </source>
</evidence>
<dbReference type="GO" id="GO:0050660">
    <property type="term" value="F:flavin adenine dinucleotide binding"/>
    <property type="evidence" value="ECO:0007669"/>
    <property type="project" value="InterPro"/>
</dbReference>
<dbReference type="RefSeq" id="WP_139251745.1">
    <property type="nucleotide sequence ID" value="NZ_FRCZ01000001.1"/>
</dbReference>
<keyword evidence="1" id="KW-0560">Oxidoreductase</keyword>
<dbReference type="PIRSF" id="PIRSF000332">
    <property type="entry name" value="FMO"/>
    <property type="match status" value="1"/>
</dbReference>
<evidence type="ECO:0000313" key="3">
    <source>
        <dbReference type="Proteomes" id="UP000184184"/>
    </source>
</evidence>
<reference evidence="2 3" key="1">
    <citation type="submission" date="2016-11" db="EMBL/GenBank/DDBJ databases">
        <authorList>
            <person name="Jaros S."/>
            <person name="Januszkiewicz K."/>
            <person name="Wedrychowicz H."/>
        </authorList>
    </citation>
    <scope>NUCLEOTIDE SEQUENCE [LARGE SCALE GENOMIC DNA]</scope>
    <source>
        <strain evidence="2 3">CGMCC 1.10681</strain>
    </source>
</reference>
<name>A0A1M7J355_9BACI</name>
<accession>A0A1M7J355</accession>
<dbReference type="STRING" id="1027249.SAMN05216179_0239"/>
<keyword evidence="3" id="KW-1185">Reference proteome</keyword>
<sequence>MNQYKVIIVGAGQAGIAMGYYLMRENISFVILDKKERVGDSWRNRYDSLVLFTPRNYSSLPGLNMKGAPDKYPTKDEIAKYLEDYVSHFQLPVRYNVRVEKLTKTEKGRFRLITNKGIMEAEKVIVATGPFQTPFIPDVFQNSTERQTSIHSSDYKSPSYIDGDSVLVVGGGNSGAQIAVELSKIKKVTIAVNHSLRFLPLQIIGRSIFEWLDIFGFLFAESDSLKGKWFRNQKDPIFGNKLKLLIRKKQVTLKPKVISVSRHIVTFDDRSKQEYDQIIWATGFNADYHWIKTPDVISPHGNPIHKKGVSVISGLYFIGLPWQSQRGSALICGVSKDAQYLLSKILHEA</sequence>
<dbReference type="PRINTS" id="PR00368">
    <property type="entry name" value="FADPNR"/>
</dbReference>
<dbReference type="InterPro" id="IPR050982">
    <property type="entry name" value="Auxin_biosynth/cation_transpt"/>
</dbReference>
<dbReference type="PANTHER" id="PTHR43539">
    <property type="entry name" value="FLAVIN-BINDING MONOOXYGENASE-LIKE PROTEIN (AFU_ORTHOLOGUE AFUA_4G09220)"/>
    <property type="match status" value="1"/>
</dbReference>
<organism evidence="2 3">
    <name type="scientific">Gracilibacillus kekensis</name>
    <dbReference type="NCBI Taxonomy" id="1027249"/>
    <lineage>
        <taxon>Bacteria</taxon>
        <taxon>Bacillati</taxon>
        <taxon>Bacillota</taxon>
        <taxon>Bacilli</taxon>
        <taxon>Bacillales</taxon>
        <taxon>Bacillaceae</taxon>
        <taxon>Gracilibacillus</taxon>
    </lineage>
</organism>
<dbReference type="AlphaFoldDB" id="A0A1M7J355"/>
<dbReference type="InterPro" id="IPR036188">
    <property type="entry name" value="FAD/NAD-bd_sf"/>
</dbReference>
<gene>
    <name evidence="2" type="ORF">SAMN05216179_0239</name>
</gene>
<protein>
    <submittedName>
        <fullName evidence="2">Putative flavoprotein involved in K+ transport</fullName>
    </submittedName>
</protein>
<dbReference type="GO" id="GO:0004497">
    <property type="term" value="F:monooxygenase activity"/>
    <property type="evidence" value="ECO:0007669"/>
    <property type="project" value="TreeGrafter"/>
</dbReference>
<dbReference type="GO" id="GO:0050661">
    <property type="term" value="F:NADP binding"/>
    <property type="evidence" value="ECO:0007669"/>
    <property type="project" value="InterPro"/>
</dbReference>
<evidence type="ECO:0000256" key="1">
    <source>
        <dbReference type="ARBA" id="ARBA00023002"/>
    </source>
</evidence>
<dbReference type="PRINTS" id="PR00469">
    <property type="entry name" value="PNDRDTASEII"/>
</dbReference>
<dbReference type="Gene3D" id="3.50.50.60">
    <property type="entry name" value="FAD/NAD(P)-binding domain"/>
    <property type="match status" value="1"/>
</dbReference>
<dbReference type="PANTHER" id="PTHR43539:SF78">
    <property type="entry name" value="FLAVIN-CONTAINING MONOOXYGENASE"/>
    <property type="match status" value="1"/>
</dbReference>
<dbReference type="OrthoDB" id="9778740at2"/>
<proteinExistence type="predicted"/>
<dbReference type="InterPro" id="IPR000960">
    <property type="entry name" value="Flavin_mOase"/>
</dbReference>
<dbReference type="EMBL" id="FRCZ01000001">
    <property type="protein sequence ID" value="SHM47520.1"/>
    <property type="molecule type" value="Genomic_DNA"/>
</dbReference>
<dbReference type="Pfam" id="PF13738">
    <property type="entry name" value="Pyr_redox_3"/>
    <property type="match status" value="1"/>
</dbReference>
<dbReference type="SUPFAM" id="SSF51905">
    <property type="entry name" value="FAD/NAD(P)-binding domain"/>
    <property type="match status" value="2"/>
</dbReference>